<geneLocation type="plasmid" evidence="3">
    <name>p112298-KPC</name>
</geneLocation>
<gene>
    <name evidence="3" type="primary">pilU</name>
    <name evidence="3" type="ORF">p112298KPC_121</name>
    <name evidence="4" type="ORF">RYZ67_20980</name>
</gene>
<dbReference type="Proteomes" id="UP001278087">
    <property type="component" value="Unassembled WGS sequence"/>
</dbReference>
<dbReference type="AlphaFoldDB" id="A0A0K2CSJ5"/>
<protein>
    <submittedName>
        <fullName evidence="4">Prepilin peptidase</fullName>
        <ecNumber evidence="4">3.4.23.43</ecNumber>
    </submittedName>
    <submittedName>
        <fullName evidence="3">Transfer peptidase pilu</fullName>
    </submittedName>
</protein>
<feature type="domain" description="Prepilin type IV endopeptidase peptidase" evidence="2">
    <location>
        <begin position="79"/>
        <end position="185"/>
    </location>
</feature>
<keyword evidence="1" id="KW-0472">Membrane</keyword>
<keyword evidence="3" id="KW-0614">Plasmid</keyword>
<name>A0A0K2CSJ5_CITFR</name>
<feature type="transmembrane region" description="Helical" evidence="1">
    <location>
        <begin position="48"/>
        <end position="66"/>
    </location>
</feature>
<evidence type="ECO:0000313" key="4">
    <source>
        <dbReference type="EMBL" id="MDW2760936.1"/>
    </source>
</evidence>
<accession>A0A0K2CSJ5</accession>
<keyword evidence="4" id="KW-0378">Hydrolase</keyword>
<sequence>MRTIIVTSLATAWSLPLLLGFALIGRCLMWRVLDFLEDTTAHSKERNSLLTAGIWLFATFSMIAALSPTPIADRAAAIMMMGFLLQSGITDAVSGYLPRTFTARLLLGGLIWGVTKDVSIAGVYTQLVEIAVVGGLMTLLSILINRGDQRLGRGDLWLITGLTAWMGGKDAALATLFGAAAFMLWLLTWHLSGKKEGPLGPWLCLSGSLFQLSNLYQPVWISIL</sequence>
<dbReference type="InterPro" id="IPR000045">
    <property type="entry name" value="Prepilin_IV_endopep_pep"/>
</dbReference>
<dbReference type="EMBL" id="JAWPBU010000033">
    <property type="protein sequence ID" value="MDW2760936.1"/>
    <property type="molecule type" value="Genomic_DNA"/>
</dbReference>
<dbReference type="EC" id="3.4.23.43" evidence="4"/>
<evidence type="ECO:0000313" key="3">
    <source>
        <dbReference type="EMBL" id="ALA08800.1"/>
    </source>
</evidence>
<dbReference type="GO" id="GO:0004190">
    <property type="term" value="F:aspartic-type endopeptidase activity"/>
    <property type="evidence" value="ECO:0007669"/>
    <property type="project" value="UniProtKB-EC"/>
</dbReference>
<feature type="transmembrane region" description="Helical" evidence="1">
    <location>
        <begin position="156"/>
        <end position="187"/>
    </location>
</feature>
<dbReference type="Pfam" id="PF01478">
    <property type="entry name" value="Peptidase_A24"/>
    <property type="match status" value="1"/>
</dbReference>
<proteinExistence type="predicted"/>
<reference evidence="3" key="1">
    <citation type="journal article" date="2015" name="J. Antimicrob. Chemother.">
        <title>Coexistence of a novel KPC-2-encoding MDR plasmid and an NDM-1-encoding pNDM-HN380-like plasmid in a clinical isolate of Citrobacter freundii.</title>
        <authorList>
            <person name="Feng J."/>
            <person name="Qiu Y."/>
            <person name="Yin Z."/>
            <person name="Chen W."/>
            <person name="Yang H."/>
            <person name="Yang W."/>
            <person name="Wang J."/>
            <person name="Gao Y."/>
            <person name="Zhou D."/>
        </authorList>
    </citation>
    <scope>NUCLEOTIDE SEQUENCE</scope>
    <source>
        <strain evidence="3">112298</strain>
        <plasmid evidence="3">p112298-KPC</plasmid>
    </source>
</reference>
<dbReference type="RefSeq" id="WP_053389052.1">
    <property type="nucleotide sequence ID" value="NZ_CM008470.1"/>
</dbReference>
<feature type="transmembrane region" description="Helical" evidence="1">
    <location>
        <begin position="118"/>
        <end position="144"/>
    </location>
</feature>
<evidence type="ECO:0000259" key="2">
    <source>
        <dbReference type="Pfam" id="PF01478"/>
    </source>
</evidence>
<evidence type="ECO:0000256" key="1">
    <source>
        <dbReference type="SAM" id="Phobius"/>
    </source>
</evidence>
<dbReference type="GO" id="GO:0016020">
    <property type="term" value="C:membrane"/>
    <property type="evidence" value="ECO:0007669"/>
    <property type="project" value="InterPro"/>
</dbReference>
<dbReference type="EMBL" id="KP987215">
    <property type="protein sequence ID" value="ALA08800.1"/>
    <property type="molecule type" value="Genomic_DNA"/>
</dbReference>
<organism evidence="3">
    <name type="scientific">Citrobacter freundii</name>
    <dbReference type="NCBI Taxonomy" id="546"/>
    <lineage>
        <taxon>Bacteria</taxon>
        <taxon>Pseudomonadati</taxon>
        <taxon>Pseudomonadota</taxon>
        <taxon>Gammaproteobacteria</taxon>
        <taxon>Enterobacterales</taxon>
        <taxon>Enterobacteriaceae</taxon>
        <taxon>Citrobacter</taxon>
        <taxon>Citrobacter freundii complex</taxon>
    </lineage>
</organism>
<keyword evidence="1" id="KW-0812">Transmembrane</keyword>
<keyword evidence="1" id="KW-1133">Transmembrane helix</keyword>
<reference evidence="4" key="2">
    <citation type="submission" date="2023-10" db="EMBL/GenBank/DDBJ databases">
        <title>Fecal carriage and genetic characteristics of carbapenem-resistant Enterobacterales among healthy adults from four provinces of China.</title>
        <authorList>
            <person name="Li Y."/>
            <person name="Zhang R."/>
        </authorList>
    </citation>
    <scope>NUCLEOTIDE SEQUENCE</scope>
    <source>
        <strain evidence="4">HN-136</strain>
    </source>
</reference>